<dbReference type="EMBL" id="QTUC01000001">
    <property type="protein sequence ID" value="REF35932.1"/>
    <property type="molecule type" value="Genomic_DNA"/>
</dbReference>
<reference evidence="2 3" key="1">
    <citation type="submission" date="2018-08" db="EMBL/GenBank/DDBJ databases">
        <title>Sequencing the genomes of 1000 actinobacteria strains.</title>
        <authorList>
            <person name="Klenk H.-P."/>
        </authorList>
    </citation>
    <scope>NUCLEOTIDE SEQUENCE [LARGE SCALE GENOMIC DNA]</scope>
    <source>
        <strain evidence="2 3">DSM 22891</strain>
    </source>
</reference>
<evidence type="ECO:0000313" key="2">
    <source>
        <dbReference type="EMBL" id="REF35932.1"/>
    </source>
</evidence>
<sequence>MLVGQWWLKSVLLAVLGPTLLAMGVSATDEVPSRDVELRSPAATATPPETSRCLVR</sequence>
<accession>A0A3D9V2B7</accession>
<evidence type="ECO:0000313" key="3">
    <source>
        <dbReference type="Proteomes" id="UP000256485"/>
    </source>
</evidence>
<dbReference type="AlphaFoldDB" id="A0A3D9V2B7"/>
<organism evidence="2 3">
    <name type="scientific">Thermasporomyces composti</name>
    <dbReference type="NCBI Taxonomy" id="696763"/>
    <lineage>
        <taxon>Bacteria</taxon>
        <taxon>Bacillati</taxon>
        <taxon>Actinomycetota</taxon>
        <taxon>Actinomycetes</taxon>
        <taxon>Propionibacteriales</taxon>
        <taxon>Nocardioidaceae</taxon>
        <taxon>Thermasporomyces</taxon>
    </lineage>
</organism>
<protein>
    <submittedName>
        <fullName evidence="2">Uncharacterized protein</fullName>
    </submittedName>
</protein>
<name>A0A3D9V2B7_THECX</name>
<feature type="region of interest" description="Disordered" evidence="1">
    <location>
        <begin position="33"/>
        <end position="56"/>
    </location>
</feature>
<dbReference type="Proteomes" id="UP000256485">
    <property type="component" value="Unassembled WGS sequence"/>
</dbReference>
<proteinExistence type="predicted"/>
<comment type="caution">
    <text evidence="2">The sequence shown here is derived from an EMBL/GenBank/DDBJ whole genome shotgun (WGS) entry which is preliminary data.</text>
</comment>
<dbReference type="RefSeq" id="WP_170152520.1">
    <property type="nucleotide sequence ID" value="NZ_QTUC01000001.1"/>
</dbReference>
<keyword evidence="3" id="KW-1185">Reference proteome</keyword>
<gene>
    <name evidence="2" type="ORF">DFJ64_1325</name>
</gene>
<evidence type="ECO:0000256" key="1">
    <source>
        <dbReference type="SAM" id="MobiDB-lite"/>
    </source>
</evidence>